<proteinExistence type="predicted"/>
<reference evidence="3" key="1">
    <citation type="submission" date="2021-03" db="EMBL/GenBank/DDBJ databases">
        <authorList>
            <person name="Tagirdzhanova G."/>
        </authorList>
    </citation>
    <scope>NUCLEOTIDE SEQUENCE</scope>
</reference>
<feature type="region of interest" description="Disordered" evidence="2">
    <location>
        <begin position="153"/>
        <end position="191"/>
    </location>
</feature>
<organism evidence="3 4">
    <name type="scientific">Heterodermia speciosa</name>
    <dbReference type="NCBI Taxonomy" id="116794"/>
    <lineage>
        <taxon>Eukaryota</taxon>
        <taxon>Fungi</taxon>
        <taxon>Dikarya</taxon>
        <taxon>Ascomycota</taxon>
        <taxon>Pezizomycotina</taxon>
        <taxon>Lecanoromycetes</taxon>
        <taxon>OSLEUM clade</taxon>
        <taxon>Lecanoromycetidae</taxon>
        <taxon>Caliciales</taxon>
        <taxon>Physciaceae</taxon>
        <taxon>Heterodermia</taxon>
    </lineage>
</organism>
<keyword evidence="4" id="KW-1185">Reference proteome</keyword>
<sequence>MEHSNPLPDGSCHTSWTARDPPAITSPSIARRHDTVSQQSRRLQLRNAGFRGPVFPSRRISPTFGSCPPDPFNKPVNNENSPLHLDKRALYGEDMPPSPVSILQEIHNSTKRKRQPARPGITNIFQDHTASEATSEAGGTSWYNEQSNNCSPVSFTTSPANPMKLREGSLNQKTPPPLSSPLAKHVKGRNLGRMSLRSTSLEASKYIEHLESQLTALNAKLDSLVSPNTNKARAAKLRTLTVETRSLRHELADWERSFAERVKEGVQERLALETGLKAQIETLTDDAEIKDMRIKELEFEVETLRLKTKDTEALEITNANLEKRIDVLTSLLVQSPTKLDFGSAASSPGKVDPQKRTPRPRSMMPRVPSSPGGVRLSLNAVSESSFWQGRGLRSDSISEAPEDTGNCVAECIQCSSGPAANDQICTVHSPDNDSVTSPSSSSVPSSSSRPTSFHSSSSLGATSWGLPLHAEQDTTAKSTNRQRRMRRFPSGSCSLKPLILPNAASTPSLPVSAPVCVPLDAARRDISNFSLDPTTAFLSHHDLTSPISTPTQPGRRGSATWAQDQALKALEGRFGSPGEQLEESGFQSSPATVEEKLSAALRAATDEQIYRKSRPKSLEEELKKAFLDADATSFLGDFTDGLIPVDEGSIAADPPSGKINAESDSALIGVDNRSPLPKSQLRQRHVHVEDDVTPKPHKKPTLINSPSKTLPSTALAKRSAFGLFSRLTEIIAQVKQEPTVLAQRLLYNAWSLGSARLGGLGWWLLGLVIGPRFGKRSLKADAETGEEDRMDKRFDWRYYEARASRRRTAECFLRRDGKAGYSEPPQGNLGPQQPDSGLEPHIFPCGDCVEPSSRRTLRLWFQFSLTIVLAVGIAIKHGPGTLLIEGPRPPPPPLAGSSLLVSSAKREAKASPSDEQSEQRSIAAMAGLRQQGEQLGVKPVAFAPILGPADFEGLESPPTSRRHRPS</sequence>
<feature type="region of interest" description="Disordered" evidence="2">
    <location>
        <begin position="126"/>
        <end position="145"/>
    </location>
</feature>
<feature type="region of interest" description="Disordered" evidence="2">
    <location>
        <begin position="817"/>
        <end position="837"/>
    </location>
</feature>
<feature type="region of interest" description="Disordered" evidence="2">
    <location>
        <begin position="904"/>
        <end position="923"/>
    </location>
</feature>
<dbReference type="Proteomes" id="UP000664521">
    <property type="component" value="Unassembled WGS sequence"/>
</dbReference>
<gene>
    <name evidence="3" type="ORF">HETSPECPRED_001277</name>
</gene>
<comment type="caution">
    <text evidence="3">The sequence shown here is derived from an EMBL/GenBank/DDBJ whole genome shotgun (WGS) entry which is preliminary data.</text>
</comment>
<feature type="region of interest" description="Disordered" evidence="2">
    <location>
        <begin position="1"/>
        <end position="41"/>
    </location>
</feature>
<protein>
    <submittedName>
        <fullName evidence="3">Uncharacterized protein</fullName>
    </submittedName>
</protein>
<evidence type="ECO:0000256" key="1">
    <source>
        <dbReference type="SAM" id="Coils"/>
    </source>
</evidence>
<dbReference type="AlphaFoldDB" id="A0A8H3IC48"/>
<evidence type="ECO:0000313" key="3">
    <source>
        <dbReference type="EMBL" id="CAF9912968.1"/>
    </source>
</evidence>
<dbReference type="EMBL" id="CAJPDS010000012">
    <property type="protein sequence ID" value="CAF9912968.1"/>
    <property type="molecule type" value="Genomic_DNA"/>
</dbReference>
<dbReference type="OrthoDB" id="5343018at2759"/>
<evidence type="ECO:0000313" key="4">
    <source>
        <dbReference type="Proteomes" id="UP000664521"/>
    </source>
</evidence>
<feature type="region of interest" description="Disordered" evidence="2">
    <location>
        <begin position="342"/>
        <end position="374"/>
    </location>
</feature>
<feature type="region of interest" description="Disordered" evidence="2">
    <location>
        <begin position="425"/>
        <end position="491"/>
    </location>
</feature>
<keyword evidence="1" id="KW-0175">Coiled coil</keyword>
<feature type="coiled-coil region" evidence="1">
    <location>
        <begin position="294"/>
        <end position="331"/>
    </location>
</feature>
<evidence type="ECO:0000256" key="2">
    <source>
        <dbReference type="SAM" id="MobiDB-lite"/>
    </source>
</evidence>
<accession>A0A8H3IC48</accession>
<feature type="compositionally biased region" description="Low complexity" evidence="2">
    <location>
        <begin position="432"/>
        <end position="458"/>
    </location>
</feature>
<name>A0A8H3IC48_9LECA</name>
<feature type="region of interest" description="Disordered" evidence="2">
    <location>
        <begin position="678"/>
        <end position="709"/>
    </location>
</feature>
<feature type="compositionally biased region" description="Low complexity" evidence="2">
    <location>
        <begin position="360"/>
        <end position="371"/>
    </location>
</feature>